<name>A0A4U8V0I1_STECR</name>
<proteinExistence type="predicted"/>
<evidence type="ECO:0000256" key="1">
    <source>
        <dbReference type="SAM" id="MobiDB-lite"/>
    </source>
</evidence>
<organism evidence="3 4">
    <name type="scientific">Steinernema carpocapsae</name>
    <name type="common">Entomopathogenic nematode</name>
    <dbReference type="NCBI Taxonomy" id="34508"/>
    <lineage>
        <taxon>Eukaryota</taxon>
        <taxon>Metazoa</taxon>
        <taxon>Ecdysozoa</taxon>
        <taxon>Nematoda</taxon>
        <taxon>Chromadorea</taxon>
        <taxon>Rhabditida</taxon>
        <taxon>Tylenchina</taxon>
        <taxon>Panagrolaimomorpha</taxon>
        <taxon>Strongyloidoidea</taxon>
        <taxon>Steinernematidae</taxon>
        <taxon>Steinernema</taxon>
    </lineage>
</organism>
<dbReference type="OrthoDB" id="5873999at2759"/>
<feature type="compositionally biased region" description="Polar residues" evidence="1">
    <location>
        <begin position="472"/>
        <end position="484"/>
    </location>
</feature>
<dbReference type="AlphaFoldDB" id="A0A4U8V0I1"/>
<accession>A0A4U8V0I1</accession>
<dbReference type="InterPro" id="IPR057233">
    <property type="entry name" value="DUF7911"/>
</dbReference>
<comment type="caution">
    <text evidence="3">The sequence shown here is derived from an EMBL/GenBank/DDBJ whole genome shotgun (WGS) entry which is preliminary data.</text>
</comment>
<feature type="compositionally biased region" description="Polar residues" evidence="1">
    <location>
        <begin position="416"/>
        <end position="428"/>
    </location>
</feature>
<feature type="compositionally biased region" description="Low complexity" evidence="1">
    <location>
        <begin position="455"/>
        <end position="471"/>
    </location>
</feature>
<gene>
    <name evidence="3" type="ORF">L596_004801</name>
</gene>
<dbReference type="EMBL" id="AZBU02000001">
    <property type="protein sequence ID" value="TMS37977.1"/>
    <property type="molecule type" value="Genomic_DNA"/>
</dbReference>
<evidence type="ECO:0000313" key="3">
    <source>
        <dbReference type="EMBL" id="TMS37977.1"/>
    </source>
</evidence>
<dbReference type="Pfam" id="PF25492">
    <property type="entry name" value="DUF7911"/>
    <property type="match status" value="1"/>
</dbReference>
<keyword evidence="4" id="KW-1185">Reference proteome</keyword>
<feature type="compositionally biased region" description="Low complexity" evidence="1">
    <location>
        <begin position="494"/>
        <end position="506"/>
    </location>
</feature>
<dbReference type="Proteomes" id="UP000298663">
    <property type="component" value="Chromosome X"/>
</dbReference>
<feature type="compositionally biased region" description="Basic and acidic residues" evidence="1">
    <location>
        <begin position="436"/>
        <end position="448"/>
    </location>
</feature>
<dbReference type="EMBL" id="CM016762">
    <property type="protein sequence ID" value="TMS37977.1"/>
    <property type="molecule type" value="Genomic_DNA"/>
</dbReference>
<sequence length="552" mass="61298">MHIPDMKHSLVICPILLLFCFADGSSLHCSNSNLAQLKSFKNHSEPNTDFVIFGITQDCQIFFARLGDYDVFGGLSTSESITHCNPNLVKLHIRRYDNGFGLVLLIKQPNNKLCTLPIEFPRLSTLSGRKVFSYSLLSTLKFATCSHTSDESRSTLVPDLSFFDTTFSDILYFVDETSVGPIWTLRQFQMLKSGYLKPLDIYDITHPAFDSQKLDAYAKDNLVHTDGKSLYIWSRSKDTFHSTCAFNMIFRPKLAKTKAFKVQRHPREWLNSFSVDKSLIVYAESSRSSDFRWDTRIFAGDLRKSNETVCIGQSNVLVDLNVVSVASLLEMTHKDFSLFGNRTSQKTDVISNAEASKTTMASSLLRTSSTTVAKMPSSRTGQNRSNKSEDYDYSNSIFSNDLGYIINLGNFKTPETGASSKTKPSTNGADLGGLGDPERTVNNDRRVTSPEVSRPTPTTATPKSPTTPSATFQTDLTVSESGKITSDHQQNHYEIPTITTTEQPTPLKIDPVHDTSSSQDKMVNEVPSTLIGKSVILSLLSAAFSHILVAQI</sequence>
<feature type="compositionally biased region" description="Polar residues" evidence="1">
    <location>
        <begin position="365"/>
        <end position="385"/>
    </location>
</feature>
<evidence type="ECO:0000256" key="2">
    <source>
        <dbReference type="SAM" id="SignalP"/>
    </source>
</evidence>
<feature type="signal peptide" evidence="2">
    <location>
        <begin position="1"/>
        <end position="24"/>
    </location>
</feature>
<reference evidence="3 4" key="2">
    <citation type="journal article" date="2019" name="G3 (Bethesda)">
        <title>Hybrid Assembly of the Genome of the Entomopathogenic Nematode Steinernema carpocapsae Identifies the X-Chromosome.</title>
        <authorList>
            <person name="Serra L."/>
            <person name="Macchietto M."/>
            <person name="Macias-Munoz A."/>
            <person name="McGill C.J."/>
            <person name="Rodriguez I.M."/>
            <person name="Rodriguez B."/>
            <person name="Murad R."/>
            <person name="Mortazavi A."/>
        </authorList>
    </citation>
    <scope>NUCLEOTIDE SEQUENCE [LARGE SCALE GENOMIC DNA]</scope>
    <source>
        <strain evidence="3 4">ALL</strain>
    </source>
</reference>
<feature type="chain" id="PRO_5020672951" evidence="2">
    <location>
        <begin position="25"/>
        <end position="552"/>
    </location>
</feature>
<feature type="region of interest" description="Disordered" evidence="1">
    <location>
        <begin position="414"/>
        <end position="519"/>
    </location>
</feature>
<protein>
    <submittedName>
        <fullName evidence="3">Uncharacterized protein</fullName>
    </submittedName>
</protein>
<evidence type="ECO:0000313" key="4">
    <source>
        <dbReference type="Proteomes" id="UP000298663"/>
    </source>
</evidence>
<reference evidence="3 4" key="1">
    <citation type="journal article" date="2015" name="Genome Biol.">
        <title>Comparative genomics of Steinernema reveals deeply conserved gene regulatory networks.</title>
        <authorList>
            <person name="Dillman A.R."/>
            <person name="Macchietto M."/>
            <person name="Porter C.F."/>
            <person name="Rogers A."/>
            <person name="Williams B."/>
            <person name="Antoshechkin I."/>
            <person name="Lee M.M."/>
            <person name="Goodwin Z."/>
            <person name="Lu X."/>
            <person name="Lewis E.E."/>
            <person name="Goodrich-Blair H."/>
            <person name="Stock S.P."/>
            <person name="Adams B.J."/>
            <person name="Sternberg P.W."/>
            <person name="Mortazavi A."/>
        </authorList>
    </citation>
    <scope>NUCLEOTIDE SEQUENCE [LARGE SCALE GENOMIC DNA]</scope>
    <source>
        <strain evidence="3 4">ALL</strain>
    </source>
</reference>
<keyword evidence="2" id="KW-0732">Signal</keyword>
<feature type="region of interest" description="Disordered" evidence="1">
    <location>
        <begin position="365"/>
        <end position="390"/>
    </location>
</feature>